<keyword evidence="2" id="KW-0812">Transmembrane</keyword>
<dbReference type="AlphaFoldDB" id="A0A517XPQ0"/>
<organism evidence="3 4">
    <name type="scientific">Urbifossiella limnaea</name>
    <dbReference type="NCBI Taxonomy" id="2528023"/>
    <lineage>
        <taxon>Bacteria</taxon>
        <taxon>Pseudomonadati</taxon>
        <taxon>Planctomycetota</taxon>
        <taxon>Planctomycetia</taxon>
        <taxon>Gemmatales</taxon>
        <taxon>Gemmataceae</taxon>
        <taxon>Urbifossiella</taxon>
    </lineage>
</organism>
<dbReference type="Proteomes" id="UP000319576">
    <property type="component" value="Chromosome"/>
</dbReference>
<feature type="compositionally biased region" description="Low complexity" evidence="1">
    <location>
        <begin position="66"/>
        <end position="77"/>
    </location>
</feature>
<sequence length="320" mass="34030">MISPGPLRMAAPRRGVPLWAWIVAGVAMVGAGSAARALVIYLATGKPRDQQQDGTQATAGGGNLGAGDLDSGSATGQGAKGKAGAGAGRALAPDEHWDAGPSSVQFRGASVSGDDFMVFVAVRVADPKEKVTFRSWRDPLLSRTKVKLTDNNGTVYHPKGFDLATEMAFAAAGQQLAGKIGMGAGAVYSNRPHGDLLLFEKPTPAAEYLDLDLDGSHVEQRDTIRFRVPREVWASALKLKVENSAPQPKTARRPGDKYRACGGYHRRSLNYRTGIERLPKSNRVASTPDISELDRSVSFGDNSPTTRTGTGRSRLCRKAC</sequence>
<name>A0A517XPQ0_9BACT</name>
<evidence type="ECO:0000313" key="4">
    <source>
        <dbReference type="Proteomes" id="UP000319576"/>
    </source>
</evidence>
<keyword evidence="2" id="KW-1133">Transmembrane helix</keyword>
<feature type="compositionally biased region" description="Gly residues" evidence="1">
    <location>
        <begin position="78"/>
        <end position="87"/>
    </location>
</feature>
<evidence type="ECO:0000256" key="1">
    <source>
        <dbReference type="SAM" id="MobiDB-lite"/>
    </source>
</evidence>
<dbReference type="KEGG" id="uli:ETAA1_14180"/>
<accession>A0A517XPQ0</accession>
<dbReference type="EMBL" id="CP036273">
    <property type="protein sequence ID" value="QDU19491.1"/>
    <property type="molecule type" value="Genomic_DNA"/>
</dbReference>
<reference evidence="3 4" key="1">
    <citation type="submission" date="2019-02" db="EMBL/GenBank/DDBJ databases">
        <title>Deep-cultivation of Planctomycetes and their phenomic and genomic characterization uncovers novel biology.</title>
        <authorList>
            <person name="Wiegand S."/>
            <person name="Jogler M."/>
            <person name="Boedeker C."/>
            <person name="Pinto D."/>
            <person name="Vollmers J."/>
            <person name="Rivas-Marin E."/>
            <person name="Kohn T."/>
            <person name="Peeters S.H."/>
            <person name="Heuer A."/>
            <person name="Rast P."/>
            <person name="Oberbeckmann S."/>
            <person name="Bunk B."/>
            <person name="Jeske O."/>
            <person name="Meyerdierks A."/>
            <person name="Storesund J.E."/>
            <person name="Kallscheuer N."/>
            <person name="Luecker S."/>
            <person name="Lage O.M."/>
            <person name="Pohl T."/>
            <person name="Merkel B.J."/>
            <person name="Hornburger P."/>
            <person name="Mueller R.-W."/>
            <person name="Bruemmer F."/>
            <person name="Labrenz M."/>
            <person name="Spormann A.M."/>
            <person name="Op den Camp H."/>
            <person name="Overmann J."/>
            <person name="Amann R."/>
            <person name="Jetten M.S.M."/>
            <person name="Mascher T."/>
            <person name="Medema M.H."/>
            <person name="Devos D.P."/>
            <person name="Kaster A.-K."/>
            <person name="Ovreas L."/>
            <person name="Rohde M."/>
            <person name="Galperin M.Y."/>
            <person name="Jogler C."/>
        </authorList>
    </citation>
    <scope>NUCLEOTIDE SEQUENCE [LARGE SCALE GENOMIC DNA]</scope>
    <source>
        <strain evidence="3 4">ETA_A1</strain>
    </source>
</reference>
<keyword evidence="2" id="KW-0472">Membrane</keyword>
<evidence type="ECO:0000313" key="3">
    <source>
        <dbReference type="EMBL" id="QDU19491.1"/>
    </source>
</evidence>
<gene>
    <name evidence="3" type="ORF">ETAA1_14180</name>
</gene>
<evidence type="ECO:0000256" key="2">
    <source>
        <dbReference type="SAM" id="Phobius"/>
    </source>
</evidence>
<feature type="transmembrane region" description="Helical" evidence="2">
    <location>
        <begin position="20"/>
        <end position="43"/>
    </location>
</feature>
<feature type="region of interest" description="Disordered" evidence="1">
    <location>
        <begin position="295"/>
        <end position="315"/>
    </location>
</feature>
<feature type="region of interest" description="Disordered" evidence="1">
    <location>
        <begin position="49"/>
        <end position="103"/>
    </location>
</feature>
<keyword evidence="4" id="KW-1185">Reference proteome</keyword>
<protein>
    <submittedName>
        <fullName evidence="3">Uncharacterized protein</fullName>
    </submittedName>
</protein>
<proteinExistence type="predicted"/>